<gene>
    <name evidence="1" type="ORF">mymlan61_gp008</name>
</gene>
<organism evidence="1 2">
    <name type="scientific">Flavobacterium phage vB_FspS_mymlan6-1</name>
    <dbReference type="NCBI Taxonomy" id="2686266"/>
    <lineage>
        <taxon>Viruses</taxon>
        <taxon>Duplodnaviria</taxon>
        <taxon>Heunggongvirae</taxon>
        <taxon>Uroviricota</taxon>
        <taxon>Caudoviricetes</taxon>
        <taxon>Muminvirus</taxon>
        <taxon>Muminvirus mymlan</taxon>
    </lineage>
</organism>
<dbReference type="EMBL" id="MN812227">
    <property type="protein sequence ID" value="QHB40082.1"/>
    <property type="molecule type" value="Genomic_DNA"/>
</dbReference>
<sequence>MRIGGVSSSTDLNHKCSFGELNLFLFFFERWENIKIKL</sequence>
<dbReference type="Proteomes" id="UP000465108">
    <property type="component" value="Segment"/>
</dbReference>
<evidence type="ECO:0000313" key="2">
    <source>
        <dbReference type="Proteomes" id="UP000465108"/>
    </source>
</evidence>
<proteinExistence type="predicted"/>
<accession>A0A6B9LDF6</accession>
<reference evidence="1 2" key="1">
    <citation type="journal article" date="2020" name="Viruses">
        <title>Diversity and Host Interactions Among Virulent and Temperate Baltic Sea Flavobacterium Phages.</title>
        <authorList>
            <person name="Nilsson E."/>
            <person name="Bayfield O.W."/>
            <person name="Lundin D."/>
            <person name="Antson A.A."/>
            <person name="Holmfeldt K."/>
        </authorList>
    </citation>
    <scope>NUCLEOTIDE SEQUENCE [LARGE SCALE GENOMIC DNA]</scope>
</reference>
<keyword evidence="2" id="KW-1185">Reference proteome</keyword>
<protein>
    <submittedName>
        <fullName evidence="1">Uncharacterized protein</fullName>
    </submittedName>
</protein>
<name>A0A6B9LDF6_9CAUD</name>
<evidence type="ECO:0000313" key="1">
    <source>
        <dbReference type="EMBL" id="QHB40082.1"/>
    </source>
</evidence>